<gene>
    <name evidence="4" type="ORF">GCM10008964_02310</name>
</gene>
<dbReference type="Proteomes" id="UP001501476">
    <property type="component" value="Unassembled WGS sequence"/>
</dbReference>
<dbReference type="Pfam" id="PF01026">
    <property type="entry name" value="TatD_DNase"/>
    <property type="match status" value="1"/>
</dbReference>
<dbReference type="PROSITE" id="PS01137">
    <property type="entry name" value="TATD_1"/>
    <property type="match status" value="1"/>
</dbReference>
<dbReference type="InterPro" id="IPR015991">
    <property type="entry name" value="TatD/YcfH-like"/>
</dbReference>
<dbReference type="InterPro" id="IPR018228">
    <property type="entry name" value="DNase_TatD-rel_CS"/>
</dbReference>
<dbReference type="GO" id="GO:0016787">
    <property type="term" value="F:hydrolase activity"/>
    <property type="evidence" value="ECO:0007669"/>
    <property type="project" value="UniProtKB-KW"/>
</dbReference>
<dbReference type="RefSeq" id="WP_286305312.1">
    <property type="nucleotide sequence ID" value="NZ_AP027741.1"/>
</dbReference>
<keyword evidence="3 4" id="KW-0378">Hydrolase</keyword>
<dbReference type="EMBL" id="BAAADG010000001">
    <property type="protein sequence ID" value="GAA0214310.1"/>
    <property type="molecule type" value="Genomic_DNA"/>
</dbReference>
<keyword evidence="5" id="KW-1185">Reference proteome</keyword>
<dbReference type="NCBIfam" id="TIGR00010">
    <property type="entry name" value="YchF/TatD family DNA exonuclease"/>
    <property type="match status" value="1"/>
</dbReference>
<comment type="similarity">
    <text evidence="1">Belongs to the metallo-dependent hydrolases superfamily. TatD-type hydrolase family.</text>
</comment>
<organism evidence="4 5">
    <name type="scientific">Methylophaga marina</name>
    <dbReference type="NCBI Taxonomy" id="45495"/>
    <lineage>
        <taxon>Bacteria</taxon>
        <taxon>Pseudomonadati</taxon>
        <taxon>Pseudomonadota</taxon>
        <taxon>Gammaproteobacteria</taxon>
        <taxon>Thiotrichales</taxon>
        <taxon>Piscirickettsiaceae</taxon>
        <taxon>Methylophaga</taxon>
    </lineage>
</organism>
<evidence type="ECO:0000256" key="1">
    <source>
        <dbReference type="ARBA" id="ARBA00009275"/>
    </source>
</evidence>
<accession>A0ABN0T783</accession>
<evidence type="ECO:0000256" key="3">
    <source>
        <dbReference type="ARBA" id="ARBA00022801"/>
    </source>
</evidence>
<keyword evidence="2" id="KW-0479">Metal-binding</keyword>
<dbReference type="PIRSF" id="PIRSF005902">
    <property type="entry name" value="DNase_TatD"/>
    <property type="match status" value="1"/>
</dbReference>
<protein>
    <submittedName>
        <fullName evidence="4">TatD family hydrolase</fullName>
    </submittedName>
</protein>
<sequence length="255" mass="28346">MMNLIDSHCHLDFDAFDEDREKIISECASSGIQQIIVPGVTVSQWPKLIKTCDHYPALRLALGLHPMFMAEHKPDHIDQLRTALTKNKAIAVGEIGLDFFVADADKEAQTELFKKQLKLAADFNLPVILHVRKAHDEVLKLLREIKVPGGIVHAFNGSLQQAEHYQKLGFLFGVGGALTYPRANKLKTLFSQLPEEYIVLETDAPDMPLAGYQGERNTPERIPIILSTLAELRSVSEASLAAATTANCQRVFHLV</sequence>
<evidence type="ECO:0000313" key="5">
    <source>
        <dbReference type="Proteomes" id="UP001501476"/>
    </source>
</evidence>
<dbReference type="PANTHER" id="PTHR46124">
    <property type="entry name" value="D-AMINOACYL-TRNA DEACYLASE"/>
    <property type="match status" value="1"/>
</dbReference>
<comment type="caution">
    <text evidence="4">The sequence shown here is derived from an EMBL/GenBank/DDBJ whole genome shotgun (WGS) entry which is preliminary data.</text>
</comment>
<dbReference type="PANTHER" id="PTHR46124:SF3">
    <property type="entry name" value="HYDROLASE"/>
    <property type="match status" value="1"/>
</dbReference>
<name>A0ABN0T783_9GAMM</name>
<dbReference type="CDD" id="cd01310">
    <property type="entry name" value="TatD_DNAse"/>
    <property type="match status" value="1"/>
</dbReference>
<dbReference type="Gene3D" id="3.20.20.140">
    <property type="entry name" value="Metal-dependent hydrolases"/>
    <property type="match status" value="1"/>
</dbReference>
<proteinExistence type="inferred from homology"/>
<dbReference type="InterPro" id="IPR001130">
    <property type="entry name" value="TatD-like"/>
</dbReference>
<evidence type="ECO:0000256" key="2">
    <source>
        <dbReference type="ARBA" id="ARBA00022723"/>
    </source>
</evidence>
<dbReference type="PROSITE" id="PS01090">
    <property type="entry name" value="TATD_2"/>
    <property type="match status" value="1"/>
</dbReference>
<reference evidence="4 5" key="1">
    <citation type="journal article" date="2019" name="Int. J. Syst. Evol. Microbiol.">
        <title>The Global Catalogue of Microorganisms (GCM) 10K type strain sequencing project: providing services to taxonomists for standard genome sequencing and annotation.</title>
        <authorList>
            <consortium name="The Broad Institute Genomics Platform"/>
            <consortium name="The Broad Institute Genome Sequencing Center for Infectious Disease"/>
            <person name="Wu L."/>
            <person name="Ma J."/>
        </authorList>
    </citation>
    <scope>NUCLEOTIDE SEQUENCE [LARGE SCALE GENOMIC DNA]</scope>
    <source>
        <strain evidence="4 5">JCM 6886</strain>
    </source>
</reference>
<evidence type="ECO:0000313" key="4">
    <source>
        <dbReference type="EMBL" id="GAA0214310.1"/>
    </source>
</evidence>
<dbReference type="SUPFAM" id="SSF51556">
    <property type="entry name" value="Metallo-dependent hydrolases"/>
    <property type="match status" value="1"/>
</dbReference>
<dbReference type="InterPro" id="IPR032466">
    <property type="entry name" value="Metal_Hydrolase"/>
</dbReference>